<dbReference type="RefSeq" id="WP_259660797.1">
    <property type="nucleotide sequence ID" value="NZ_JAHXRI010000006.1"/>
</dbReference>
<evidence type="ECO:0000256" key="1">
    <source>
        <dbReference type="ARBA" id="ARBA00004459"/>
    </source>
</evidence>
<evidence type="ECO:0000313" key="9">
    <source>
        <dbReference type="Proteomes" id="UP000739565"/>
    </source>
</evidence>
<comment type="caution">
    <text evidence="8">The sequence shown here is derived from an EMBL/GenBank/DDBJ whole genome shotgun (WGS) entry which is preliminary data.</text>
</comment>
<dbReference type="InterPro" id="IPR051407">
    <property type="entry name" value="Bact_OM_lipoprot/Surf_antigen"/>
</dbReference>
<evidence type="ECO:0000256" key="4">
    <source>
        <dbReference type="ARBA" id="ARBA00023139"/>
    </source>
</evidence>
<evidence type="ECO:0000256" key="3">
    <source>
        <dbReference type="ARBA" id="ARBA00023136"/>
    </source>
</evidence>
<dbReference type="PANTHER" id="PTHR35603">
    <property type="match status" value="1"/>
</dbReference>
<protein>
    <submittedName>
        <fullName evidence="8">Glycine zipper 2TM domain-containing protein</fullName>
    </submittedName>
</protein>
<keyword evidence="3" id="KW-0472">Membrane</keyword>
<evidence type="ECO:0000313" key="8">
    <source>
        <dbReference type="EMBL" id="MBZ1350421.1"/>
    </source>
</evidence>
<feature type="chain" id="PRO_5037257536" evidence="6">
    <location>
        <begin position="38"/>
        <end position="167"/>
    </location>
</feature>
<dbReference type="AlphaFoldDB" id="A0A953T4E3"/>
<evidence type="ECO:0000256" key="5">
    <source>
        <dbReference type="ARBA" id="ARBA00023288"/>
    </source>
</evidence>
<name>A0A953T4E3_9BURK</name>
<dbReference type="GO" id="GO:0009279">
    <property type="term" value="C:cell outer membrane"/>
    <property type="evidence" value="ECO:0007669"/>
    <property type="project" value="UniProtKB-SubCell"/>
</dbReference>
<accession>A0A953T4E3</accession>
<evidence type="ECO:0000256" key="2">
    <source>
        <dbReference type="ARBA" id="ARBA00022729"/>
    </source>
</evidence>
<evidence type="ECO:0000259" key="7">
    <source>
        <dbReference type="Pfam" id="PF05433"/>
    </source>
</evidence>
<dbReference type="PROSITE" id="PS51257">
    <property type="entry name" value="PROKAR_LIPOPROTEIN"/>
    <property type="match status" value="1"/>
</dbReference>
<feature type="domain" description="Glycine zipper 2TM" evidence="7">
    <location>
        <begin position="73"/>
        <end position="112"/>
    </location>
</feature>
<sequence length="167" mass="16780">MKLFSSTHASLGRLALVSLALTSVALISGCAKPSASANVYTYNQAQRDQVMRNGTVVNVRPITIQKEGTSGAGMVAGGAAGGILGSTIGGGTGRSLAILGGAVLGALAGDALEDQVGKKDGLEITVKLDNGETRVIAQEADVPIMLNQRVQVISGAGPTRVVPAAQK</sequence>
<keyword evidence="9" id="KW-1185">Reference proteome</keyword>
<keyword evidence="5" id="KW-0449">Lipoprotein</keyword>
<keyword evidence="4" id="KW-0564">Palmitate</keyword>
<keyword evidence="2 6" id="KW-0732">Signal</keyword>
<proteinExistence type="predicted"/>
<dbReference type="EMBL" id="JAHXRI010000006">
    <property type="protein sequence ID" value="MBZ1350421.1"/>
    <property type="molecule type" value="Genomic_DNA"/>
</dbReference>
<dbReference type="PANTHER" id="PTHR35603:SF1">
    <property type="entry name" value="OUTER MEMBRANE LIPOPROTEIN SLYB"/>
    <property type="match status" value="1"/>
</dbReference>
<organism evidence="8 9">
    <name type="scientific">Zwartia hollandica</name>
    <dbReference type="NCBI Taxonomy" id="324606"/>
    <lineage>
        <taxon>Bacteria</taxon>
        <taxon>Pseudomonadati</taxon>
        <taxon>Pseudomonadota</taxon>
        <taxon>Betaproteobacteria</taxon>
        <taxon>Burkholderiales</taxon>
        <taxon>Alcaligenaceae</taxon>
        <taxon>Zwartia</taxon>
    </lineage>
</organism>
<evidence type="ECO:0000256" key="6">
    <source>
        <dbReference type="SAM" id="SignalP"/>
    </source>
</evidence>
<dbReference type="InterPro" id="IPR008816">
    <property type="entry name" value="Gly_zipper_2TM_dom"/>
</dbReference>
<dbReference type="Proteomes" id="UP000739565">
    <property type="component" value="Unassembled WGS sequence"/>
</dbReference>
<dbReference type="Pfam" id="PF05433">
    <property type="entry name" value="Rick_17kDa_Anti"/>
    <property type="match status" value="1"/>
</dbReference>
<feature type="signal peptide" evidence="6">
    <location>
        <begin position="1"/>
        <end position="37"/>
    </location>
</feature>
<reference evidence="8" key="1">
    <citation type="submission" date="2021-07" db="EMBL/GenBank/DDBJ databases">
        <title>New genus and species of the family Alcaligenaceae.</title>
        <authorList>
            <person name="Hahn M.W."/>
        </authorList>
    </citation>
    <scope>NUCLEOTIDE SEQUENCE</scope>
    <source>
        <strain evidence="8">LF4-65</strain>
    </source>
</reference>
<comment type="subcellular location">
    <subcellularLocation>
        <location evidence="1">Cell outer membrane</location>
        <topology evidence="1">Lipid-anchor</topology>
    </subcellularLocation>
</comment>
<gene>
    <name evidence="8" type="ORF">KZZ10_07150</name>
</gene>